<evidence type="ECO:0000259" key="4">
    <source>
        <dbReference type="PROSITE" id="PS51774"/>
    </source>
</evidence>
<comment type="similarity">
    <text evidence="2">Belongs to the NET family.</text>
</comment>
<dbReference type="Pfam" id="PF07765">
    <property type="entry name" value="KIP1"/>
    <property type="match status" value="1"/>
</dbReference>
<feature type="domain" description="NAB" evidence="4">
    <location>
        <begin position="1"/>
        <end position="79"/>
    </location>
</feature>
<keyword evidence="6" id="KW-1185">Reference proteome</keyword>
<dbReference type="InterPro" id="IPR011684">
    <property type="entry name" value="NAB"/>
</dbReference>
<dbReference type="InterPro" id="IPR051861">
    <property type="entry name" value="NET_actin-binding_domain"/>
</dbReference>
<name>A0AAE1TEA9_9FABA</name>
<comment type="caution">
    <text evidence="5">The sequence shown here is derived from an EMBL/GenBank/DDBJ whole genome shotgun (WGS) entry which is preliminary data.</text>
</comment>
<organism evidence="5 6">
    <name type="scientific">Acacia crassicarpa</name>
    <name type="common">northern wattle</name>
    <dbReference type="NCBI Taxonomy" id="499986"/>
    <lineage>
        <taxon>Eukaryota</taxon>
        <taxon>Viridiplantae</taxon>
        <taxon>Streptophyta</taxon>
        <taxon>Embryophyta</taxon>
        <taxon>Tracheophyta</taxon>
        <taxon>Spermatophyta</taxon>
        <taxon>Magnoliopsida</taxon>
        <taxon>eudicotyledons</taxon>
        <taxon>Gunneridae</taxon>
        <taxon>Pentapetalae</taxon>
        <taxon>rosids</taxon>
        <taxon>fabids</taxon>
        <taxon>Fabales</taxon>
        <taxon>Fabaceae</taxon>
        <taxon>Caesalpinioideae</taxon>
        <taxon>mimosoid clade</taxon>
        <taxon>Acacieae</taxon>
        <taxon>Acacia</taxon>
    </lineage>
</organism>
<proteinExistence type="inferred from homology"/>
<evidence type="ECO:0000313" key="5">
    <source>
        <dbReference type="EMBL" id="KAK4282197.1"/>
    </source>
</evidence>
<dbReference type="PANTHER" id="PTHR32258:SF15">
    <property type="entry name" value="NAB DOMAIN-CONTAINING PROTEIN"/>
    <property type="match status" value="1"/>
</dbReference>
<dbReference type="Proteomes" id="UP001293593">
    <property type="component" value="Unassembled WGS sequence"/>
</dbReference>
<dbReference type="AlphaFoldDB" id="A0AAE1TEA9"/>
<reference evidence="5" key="1">
    <citation type="submission" date="2023-10" db="EMBL/GenBank/DDBJ databases">
        <title>Chromosome-level genome of the transformable northern wattle, Acacia crassicarpa.</title>
        <authorList>
            <person name="Massaro I."/>
            <person name="Sinha N.R."/>
            <person name="Poethig S."/>
            <person name="Leichty A.R."/>
        </authorList>
    </citation>
    <scope>NUCLEOTIDE SEQUENCE</scope>
    <source>
        <strain evidence="5">Acra3RX</strain>
        <tissue evidence="5">Leaf</tissue>
    </source>
</reference>
<gene>
    <name evidence="5" type="ORF">QN277_013602</name>
</gene>
<sequence>MENKSSPDHFHQSPWLQTTISDLDEKMKAITTNLKEDFCSDQGAGMHEKGRKDIKYVLDELSKSYRTLAIAYDHLRSESSHTSHSGSSSSSNTTITPCAICNEKAAGNLLGQKLEDAFDCSLKSVVRGPDMKFDGTDLNGGQINKLEDEYHELTSAVKPNSVTFKDGLESKSTQEEEIMTDFSTNENFLVQIEGFESSQKMEDPSITQCDFGKMWSGPDFQIAQLVEDNLQQLVELVRRNDEKRETIKKLKLEIEALKRENKALQISPRYSNADSERDQPQTSGRGRISVSRLFRGCST</sequence>
<accession>A0AAE1TEA9</accession>
<dbReference type="PANTHER" id="PTHR32258">
    <property type="entry name" value="PROTEIN NETWORKED 4A"/>
    <property type="match status" value="1"/>
</dbReference>
<keyword evidence="1" id="KW-0175">Coiled coil</keyword>
<evidence type="ECO:0000256" key="3">
    <source>
        <dbReference type="SAM" id="MobiDB-lite"/>
    </source>
</evidence>
<evidence type="ECO:0000256" key="1">
    <source>
        <dbReference type="ARBA" id="ARBA00023054"/>
    </source>
</evidence>
<dbReference type="GO" id="GO:0003779">
    <property type="term" value="F:actin binding"/>
    <property type="evidence" value="ECO:0007669"/>
    <property type="project" value="InterPro"/>
</dbReference>
<protein>
    <recommendedName>
        <fullName evidence="4">NAB domain-containing protein</fullName>
    </recommendedName>
</protein>
<feature type="region of interest" description="Disordered" evidence="3">
    <location>
        <begin position="265"/>
        <end position="299"/>
    </location>
</feature>
<evidence type="ECO:0000256" key="2">
    <source>
        <dbReference type="ARBA" id="ARBA00038006"/>
    </source>
</evidence>
<dbReference type="EMBL" id="JAWXYG010000002">
    <property type="protein sequence ID" value="KAK4282197.1"/>
    <property type="molecule type" value="Genomic_DNA"/>
</dbReference>
<evidence type="ECO:0000313" key="6">
    <source>
        <dbReference type="Proteomes" id="UP001293593"/>
    </source>
</evidence>
<dbReference type="PROSITE" id="PS51774">
    <property type="entry name" value="NAB"/>
    <property type="match status" value="1"/>
</dbReference>